<evidence type="ECO:0000313" key="2">
    <source>
        <dbReference type="Proteomes" id="UP000579812"/>
    </source>
</evidence>
<name>A0A7J6D514_9TELE</name>
<dbReference type="Proteomes" id="UP000579812">
    <property type="component" value="Unassembled WGS sequence"/>
</dbReference>
<accession>A0A7J6D514</accession>
<dbReference type="EMBL" id="JAAMOB010000004">
    <property type="protein sequence ID" value="KAF4114353.1"/>
    <property type="molecule type" value="Genomic_DNA"/>
</dbReference>
<keyword evidence="2" id="KW-1185">Reference proteome</keyword>
<sequence>MRTADSCLGGDIQDPKDLFNVLQDTTSSIKYFCIDETEVSKYDEAVPNELPLVKGTLKIHQIVADTPGKIHHRELSCFCSRINATCECGPSVQIDFQTIQEVSGTNTEASVTLEPDDDLSGKFVVVLYDGKPFVGQVLRAEGDELEVNCMHQSGAGKNAFVWPETPDKLFYFTSDVKAIVSEPEPLTLRKSKLTTADWEKCIE</sequence>
<organism evidence="1 2">
    <name type="scientific">Onychostoma macrolepis</name>
    <dbReference type="NCBI Taxonomy" id="369639"/>
    <lineage>
        <taxon>Eukaryota</taxon>
        <taxon>Metazoa</taxon>
        <taxon>Chordata</taxon>
        <taxon>Craniata</taxon>
        <taxon>Vertebrata</taxon>
        <taxon>Euteleostomi</taxon>
        <taxon>Actinopterygii</taxon>
        <taxon>Neopterygii</taxon>
        <taxon>Teleostei</taxon>
        <taxon>Ostariophysi</taxon>
        <taxon>Cypriniformes</taxon>
        <taxon>Cyprinidae</taxon>
        <taxon>Acrossocheilinae</taxon>
        <taxon>Onychostoma</taxon>
    </lineage>
</organism>
<evidence type="ECO:0000313" key="1">
    <source>
        <dbReference type="EMBL" id="KAF4114353.1"/>
    </source>
</evidence>
<gene>
    <name evidence="1" type="ORF">G5714_004576</name>
</gene>
<comment type="caution">
    <text evidence="1">The sequence shown here is derived from an EMBL/GenBank/DDBJ whole genome shotgun (WGS) entry which is preliminary data.</text>
</comment>
<reference evidence="1 2" key="1">
    <citation type="submission" date="2020-04" db="EMBL/GenBank/DDBJ databases">
        <title>Chromosome-level genome assembly of a cyprinid fish Onychostoma macrolepis by integration of Nanopore Sequencing, Bionano and Hi-C technology.</title>
        <authorList>
            <person name="Wang D."/>
        </authorList>
    </citation>
    <scope>NUCLEOTIDE SEQUENCE [LARGE SCALE GENOMIC DNA]</scope>
    <source>
        <strain evidence="1">SWU-2019</strain>
        <tissue evidence="1">Muscle</tissue>
    </source>
</reference>
<dbReference type="AlphaFoldDB" id="A0A7J6D514"/>
<protein>
    <submittedName>
        <fullName evidence="1">Uncharacterized protein</fullName>
    </submittedName>
</protein>
<proteinExistence type="predicted"/>